<sequence length="298" mass="34622">MTETRSFLPPRPPDGSKLEMDILDSTFFKTPGQRLPTPAQVRALSTDIGTMPKPKPIIFRNPDIFVKLGHYVTVEEAQCLWMVQRAFQGTVPVPELFGWRVDDKGYVFIYMQLIEGQTLLDGWDNIQSADKEVMCNQLYEITTSLRQLSQGSDKYIGSINRQKAPDYVFQHLKEAGPFPNIKEFNDWFSTLPQSRLPASMKFKDPYRDLLPDDGEIKFTHADLHRANIMISSTAPFRVIAIVDWGLSGWYPDFWEYCKALYTCWYESEWRQDWIDKFLHPRTQEFLVFSEYCMAIGAV</sequence>
<dbReference type="GO" id="GO:0016740">
    <property type="term" value="F:transferase activity"/>
    <property type="evidence" value="ECO:0007669"/>
    <property type="project" value="UniProtKB-KW"/>
</dbReference>
<accession>A0A443I850</accession>
<gene>
    <name evidence="2" type="ORF">C8Q69DRAFT_484799</name>
</gene>
<evidence type="ECO:0000313" key="3">
    <source>
        <dbReference type="Proteomes" id="UP000283841"/>
    </source>
</evidence>
<dbReference type="Pfam" id="PF01636">
    <property type="entry name" value="APH"/>
    <property type="match status" value="1"/>
</dbReference>
<dbReference type="PANTHER" id="PTHR21310">
    <property type="entry name" value="AMINOGLYCOSIDE PHOSPHOTRANSFERASE-RELATED-RELATED"/>
    <property type="match status" value="1"/>
</dbReference>
<dbReference type="InterPro" id="IPR051678">
    <property type="entry name" value="AGP_Transferase"/>
</dbReference>
<protein>
    <submittedName>
        <fullName evidence="2">Phosphotransferase enzyme family protein</fullName>
    </submittedName>
</protein>
<organism evidence="2 3">
    <name type="scientific">Byssochlamys spectabilis</name>
    <name type="common">Paecilomyces variotii</name>
    <dbReference type="NCBI Taxonomy" id="264951"/>
    <lineage>
        <taxon>Eukaryota</taxon>
        <taxon>Fungi</taxon>
        <taxon>Dikarya</taxon>
        <taxon>Ascomycota</taxon>
        <taxon>Pezizomycotina</taxon>
        <taxon>Eurotiomycetes</taxon>
        <taxon>Eurotiomycetidae</taxon>
        <taxon>Eurotiales</taxon>
        <taxon>Thermoascaceae</taxon>
        <taxon>Paecilomyces</taxon>
    </lineage>
</organism>
<comment type="caution">
    <text evidence="2">The sequence shown here is derived from an EMBL/GenBank/DDBJ whole genome shotgun (WGS) entry which is preliminary data.</text>
</comment>
<dbReference type="SUPFAM" id="SSF56112">
    <property type="entry name" value="Protein kinase-like (PK-like)"/>
    <property type="match status" value="1"/>
</dbReference>
<dbReference type="AlphaFoldDB" id="A0A443I850"/>
<proteinExistence type="predicted"/>
<feature type="domain" description="Aminoglycoside phosphotransferase" evidence="1">
    <location>
        <begin position="85"/>
        <end position="274"/>
    </location>
</feature>
<dbReference type="PANTHER" id="PTHR21310:SF54">
    <property type="entry name" value="AMINOGLYCOSIDE PHOSPHOTRANSFERASE DOMAIN-CONTAINING PROTEIN"/>
    <property type="match status" value="1"/>
</dbReference>
<dbReference type="VEuPathDB" id="FungiDB:C8Q69DRAFT_484799"/>
<dbReference type="RefSeq" id="XP_028489876.1">
    <property type="nucleotide sequence ID" value="XM_028631788.1"/>
</dbReference>
<reference evidence="2 3" key="1">
    <citation type="journal article" date="2018" name="Front. Microbiol.">
        <title>Genomic and genetic insights into a cosmopolitan fungus, Paecilomyces variotii (Eurotiales).</title>
        <authorList>
            <person name="Urquhart A.S."/>
            <person name="Mondo S.J."/>
            <person name="Makela M.R."/>
            <person name="Hane J.K."/>
            <person name="Wiebenga A."/>
            <person name="He G."/>
            <person name="Mihaltcheva S."/>
            <person name="Pangilinan J."/>
            <person name="Lipzen A."/>
            <person name="Barry K."/>
            <person name="de Vries R.P."/>
            <person name="Grigoriev I.V."/>
            <person name="Idnurm A."/>
        </authorList>
    </citation>
    <scope>NUCLEOTIDE SEQUENCE [LARGE SCALE GENOMIC DNA]</scope>
    <source>
        <strain evidence="2 3">CBS 101075</strain>
    </source>
</reference>
<dbReference type="Gene3D" id="3.90.1200.10">
    <property type="match status" value="1"/>
</dbReference>
<evidence type="ECO:0000259" key="1">
    <source>
        <dbReference type="Pfam" id="PF01636"/>
    </source>
</evidence>
<keyword evidence="3" id="KW-1185">Reference proteome</keyword>
<keyword evidence="2" id="KW-0808">Transferase</keyword>
<dbReference type="EMBL" id="RCNU01000001">
    <property type="protein sequence ID" value="RWR00232.1"/>
    <property type="molecule type" value="Genomic_DNA"/>
</dbReference>
<dbReference type="InterPro" id="IPR011009">
    <property type="entry name" value="Kinase-like_dom_sf"/>
</dbReference>
<dbReference type="InterPro" id="IPR002575">
    <property type="entry name" value="Aminoglycoside_PTrfase"/>
</dbReference>
<evidence type="ECO:0000313" key="2">
    <source>
        <dbReference type="EMBL" id="RWR00232.1"/>
    </source>
</evidence>
<dbReference type="Proteomes" id="UP000283841">
    <property type="component" value="Unassembled WGS sequence"/>
</dbReference>
<dbReference type="STRING" id="264951.A0A443I850"/>
<name>A0A443I850_BYSSP</name>
<dbReference type="GeneID" id="39601065"/>